<comment type="similarity">
    <text evidence="1">Belongs to the AHA1 family.</text>
</comment>
<dbReference type="CDD" id="cd07814">
    <property type="entry name" value="SRPBCC_CalC_Aha1-like"/>
    <property type="match status" value="1"/>
</dbReference>
<dbReference type="InterPro" id="IPR013538">
    <property type="entry name" value="ASHA1/2-like_C"/>
</dbReference>
<reference evidence="3" key="1">
    <citation type="submission" date="2021-01" db="EMBL/GenBank/DDBJ databases">
        <title>Whole genome shotgun sequence of Cellulomonas chitinilytica NBRC 110799.</title>
        <authorList>
            <person name="Komaki H."/>
            <person name="Tamura T."/>
        </authorList>
    </citation>
    <scope>NUCLEOTIDE SEQUENCE</scope>
    <source>
        <strain evidence="3">NBRC 110799</strain>
    </source>
</reference>
<organism evidence="3 4">
    <name type="scientific">Cellulomonas chitinilytica</name>
    <dbReference type="NCBI Taxonomy" id="398759"/>
    <lineage>
        <taxon>Bacteria</taxon>
        <taxon>Bacillati</taxon>
        <taxon>Actinomycetota</taxon>
        <taxon>Actinomycetes</taxon>
        <taxon>Micrococcales</taxon>
        <taxon>Cellulomonadaceae</taxon>
        <taxon>Cellulomonas</taxon>
    </lineage>
</organism>
<dbReference type="InterPro" id="IPR023393">
    <property type="entry name" value="START-like_dom_sf"/>
</dbReference>
<name>A0A919P3P0_9CELL</name>
<gene>
    <name evidence="3" type="ORF">Cch01nite_34760</name>
</gene>
<evidence type="ECO:0000313" key="4">
    <source>
        <dbReference type="Proteomes" id="UP000632740"/>
    </source>
</evidence>
<dbReference type="Proteomes" id="UP000632740">
    <property type="component" value="Unassembled WGS sequence"/>
</dbReference>
<proteinExistence type="inferred from homology"/>
<dbReference type="EMBL" id="BONK01000013">
    <property type="protein sequence ID" value="GIG22752.1"/>
    <property type="molecule type" value="Genomic_DNA"/>
</dbReference>
<evidence type="ECO:0000256" key="1">
    <source>
        <dbReference type="ARBA" id="ARBA00006817"/>
    </source>
</evidence>
<dbReference type="Pfam" id="PF08327">
    <property type="entry name" value="AHSA1"/>
    <property type="match status" value="1"/>
</dbReference>
<feature type="domain" description="Activator of Hsp90 ATPase homologue 1/2-like C-terminal" evidence="2">
    <location>
        <begin position="18"/>
        <end position="146"/>
    </location>
</feature>
<comment type="caution">
    <text evidence="3">The sequence shown here is derived from an EMBL/GenBank/DDBJ whole genome shotgun (WGS) entry which is preliminary data.</text>
</comment>
<dbReference type="AlphaFoldDB" id="A0A919P3P0"/>
<dbReference type="RefSeq" id="WP_203757769.1">
    <property type="nucleotide sequence ID" value="NZ_BONK01000013.1"/>
</dbReference>
<accession>A0A919P3P0</accession>
<evidence type="ECO:0000313" key="3">
    <source>
        <dbReference type="EMBL" id="GIG22752.1"/>
    </source>
</evidence>
<dbReference type="Gene3D" id="3.30.530.20">
    <property type="match status" value="1"/>
</dbReference>
<evidence type="ECO:0000259" key="2">
    <source>
        <dbReference type="Pfam" id="PF08327"/>
    </source>
</evidence>
<sequence length="147" mass="16152">MSESRTMEKTFTITRVLDAPRSAVWQAWTDPDEMAHWFHPRGLTTPRDSVAVDLRAGGEYRYTMVAPDETAYPTGGVYQEVVEPERLVFTWGDPGAEGAALATVTLDDLGEQTRLTFRLDGLVGAPGDGSFYDGWVSALDVLAEHVS</sequence>
<protein>
    <submittedName>
        <fullName evidence="3">Activator of HSP90 ATPase</fullName>
    </submittedName>
</protein>
<keyword evidence="4" id="KW-1185">Reference proteome</keyword>
<dbReference type="SUPFAM" id="SSF55961">
    <property type="entry name" value="Bet v1-like"/>
    <property type="match status" value="1"/>
</dbReference>